<dbReference type="InterPro" id="IPR010359">
    <property type="entry name" value="IrrE_HExxH"/>
</dbReference>
<organism evidence="2 3">
    <name type="scientific">Planomicrobium okeanokoites</name>
    <name type="common">Planococcus okeanokoites</name>
    <name type="synonym">Flavobacterium okeanokoites</name>
    <dbReference type="NCBI Taxonomy" id="244"/>
    <lineage>
        <taxon>Bacteria</taxon>
        <taxon>Bacillati</taxon>
        <taxon>Bacillota</taxon>
        <taxon>Bacilli</taxon>
        <taxon>Bacillales</taxon>
        <taxon>Caryophanaceae</taxon>
        <taxon>Planomicrobium</taxon>
    </lineage>
</organism>
<dbReference type="Proteomes" id="UP001595625">
    <property type="component" value="Unassembled WGS sequence"/>
</dbReference>
<proteinExistence type="predicted"/>
<evidence type="ECO:0000313" key="2">
    <source>
        <dbReference type="EMBL" id="MFC3212684.1"/>
    </source>
</evidence>
<reference evidence="3" key="1">
    <citation type="journal article" date="2019" name="Int. J. Syst. Evol. Microbiol.">
        <title>The Global Catalogue of Microorganisms (GCM) 10K type strain sequencing project: providing services to taxonomists for standard genome sequencing and annotation.</title>
        <authorList>
            <consortium name="The Broad Institute Genomics Platform"/>
            <consortium name="The Broad Institute Genome Sequencing Center for Infectious Disease"/>
            <person name="Wu L."/>
            <person name="Ma J."/>
        </authorList>
    </citation>
    <scope>NUCLEOTIDE SEQUENCE [LARGE SCALE GENOMIC DNA]</scope>
    <source>
        <strain evidence="3">CCM 320</strain>
    </source>
</reference>
<gene>
    <name evidence="2" type="ORF">ACFOEJ_16570</name>
</gene>
<evidence type="ECO:0000313" key="3">
    <source>
        <dbReference type="Proteomes" id="UP001595625"/>
    </source>
</evidence>
<protein>
    <submittedName>
        <fullName evidence="2">ImmA/IrrE family metallo-endopeptidase</fullName>
    </submittedName>
</protein>
<name>A0ABV7KTB0_PLAOK</name>
<dbReference type="EMBL" id="JBHRUJ010000028">
    <property type="protein sequence ID" value="MFC3212684.1"/>
    <property type="molecule type" value="Genomic_DNA"/>
</dbReference>
<feature type="domain" description="IrrE N-terminal-like" evidence="1">
    <location>
        <begin position="49"/>
        <end position="144"/>
    </location>
</feature>
<keyword evidence="3" id="KW-1185">Reference proteome</keyword>
<sequence>MSNYVFHTADETVKKIYSSINLSHPDHLSPILIAEFLNIELAYLPVNSMRINRNIYLDDRLSIEEQWEQFGHELCHVLWHPDNQLHLTQSFIDMQERQANNFALYACIPTDMLMRMEMPPDRCHAIHRMMETFHVTRPFAERRLDLHIEKMNQLTYQ</sequence>
<dbReference type="Pfam" id="PF06114">
    <property type="entry name" value="Peptidase_M78"/>
    <property type="match status" value="1"/>
</dbReference>
<accession>A0ABV7KTB0</accession>
<evidence type="ECO:0000259" key="1">
    <source>
        <dbReference type="Pfam" id="PF06114"/>
    </source>
</evidence>
<comment type="caution">
    <text evidence="2">The sequence shown here is derived from an EMBL/GenBank/DDBJ whole genome shotgun (WGS) entry which is preliminary data.</text>
</comment>
<dbReference type="RefSeq" id="WP_117313838.1">
    <property type="nucleotide sequence ID" value="NZ_JBHRUJ010000028.1"/>
</dbReference>